<dbReference type="InterPro" id="IPR020841">
    <property type="entry name" value="PKS_Beta-ketoAc_synthase_dom"/>
</dbReference>
<keyword evidence="1 3" id="KW-0808">Transferase</keyword>
<evidence type="ECO:0000256" key="3">
    <source>
        <dbReference type="RuleBase" id="RU003694"/>
    </source>
</evidence>
<proteinExistence type="inferred from homology"/>
<dbReference type="Gene3D" id="3.40.47.10">
    <property type="match status" value="1"/>
</dbReference>
<dbReference type="GO" id="GO:0044550">
    <property type="term" value="P:secondary metabolite biosynthetic process"/>
    <property type="evidence" value="ECO:0007669"/>
    <property type="project" value="TreeGrafter"/>
</dbReference>
<evidence type="ECO:0000259" key="5">
    <source>
        <dbReference type="PROSITE" id="PS52004"/>
    </source>
</evidence>
<evidence type="ECO:0000256" key="1">
    <source>
        <dbReference type="ARBA" id="ARBA00022679"/>
    </source>
</evidence>
<dbReference type="InterPro" id="IPR050091">
    <property type="entry name" value="PKS_NRPS_Biosynth_Enz"/>
</dbReference>
<feature type="region of interest" description="Disordered" evidence="4">
    <location>
        <begin position="401"/>
        <end position="423"/>
    </location>
</feature>
<evidence type="ECO:0000256" key="2">
    <source>
        <dbReference type="ARBA" id="ARBA00023268"/>
    </source>
</evidence>
<evidence type="ECO:0000313" key="7">
    <source>
        <dbReference type="Proteomes" id="UP000750711"/>
    </source>
</evidence>
<comment type="similarity">
    <text evidence="3">Belongs to the thiolase-like superfamily. Beta-ketoacyl-ACP synthases family.</text>
</comment>
<dbReference type="CDD" id="cd00833">
    <property type="entry name" value="PKS"/>
    <property type="match status" value="1"/>
</dbReference>
<accession>A0A9P8LCW4</accession>
<gene>
    <name evidence="6" type="ORF">GP486_003528</name>
</gene>
<keyword evidence="7" id="KW-1185">Reference proteome</keyword>
<dbReference type="GO" id="GO:0004312">
    <property type="term" value="F:fatty acid synthase activity"/>
    <property type="evidence" value="ECO:0007669"/>
    <property type="project" value="TreeGrafter"/>
</dbReference>
<evidence type="ECO:0000313" key="6">
    <source>
        <dbReference type="EMBL" id="KAH0559953.1"/>
    </source>
</evidence>
<dbReference type="GO" id="GO:0006633">
    <property type="term" value="P:fatty acid biosynthetic process"/>
    <property type="evidence" value="ECO:0007669"/>
    <property type="project" value="TreeGrafter"/>
</dbReference>
<feature type="domain" description="Ketosynthase family 3 (KS3)" evidence="5">
    <location>
        <begin position="33"/>
        <end position="423"/>
    </location>
</feature>
<dbReference type="PANTHER" id="PTHR43775:SF49">
    <property type="entry name" value="SYNTHASE, PUTATIVE (JCVI)-RELATED"/>
    <property type="match status" value="1"/>
</dbReference>
<dbReference type="PROSITE" id="PS52004">
    <property type="entry name" value="KS3_2"/>
    <property type="match status" value="1"/>
</dbReference>
<dbReference type="AlphaFoldDB" id="A0A9P8LCW4"/>
<name>A0A9P8LCW4_9PEZI</name>
<dbReference type="InterPro" id="IPR014030">
    <property type="entry name" value="Ketoacyl_synth_N"/>
</dbReference>
<keyword evidence="2" id="KW-0511">Multifunctional enzyme</keyword>
<organism evidence="6 7">
    <name type="scientific">Trichoglossum hirsutum</name>
    <dbReference type="NCBI Taxonomy" id="265104"/>
    <lineage>
        <taxon>Eukaryota</taxon>
        <taxon>Fungi</taxon>
        <taxon>Dikarya</taxon>
        <taxon>Ascomycota</taxon>
        <taxon>Pezizomycotina</taxon>
        <taxon>Geoglossomycetes</taxon>
        <taxon>Geoglossales</taxon>
        <taxon>Geoglossaceae</taxon>
        <taxon>Trichoglossum</taxon>
    </lineage>
</organism>
<dbReference type="EMBL" id="JAGHQM010000481">
    <property type="protein sequence ID" value="KAH0559953.1"/>
    <property type="molecule type" value="Genomic_DNA"/>
</dbReference>
<dbReference type="PANTHER" id="PTHR43775">
    <property type="entry name" value="FATTY ACID SYNTHASE"/>
    <property type="match status" value="1"/>
</dbReference>
<dbReference type="Proteomes" id="UP000750711">
    <property type="component" value="Unassembled WGS sequence"/>
</dbReference>
<evidence type="ECO:0000256" key="4">
    <source>
        <dbReference type="SAM" id="MobiDB-lite"/>
    </source>
</evidence>
<comment type="caution">
    <text evidence="6">The sequence shown here is derived from an EMBL/GenBank/DDBJ whole genome shotgun (WGS) entry which is preliminary data.</text>
</comment>
<dbReference type="Pfam" id="PF00109">
    <property type="entry name" value="ketoacyl-synt"/>
    <property type="match status" value="1"/>
</dbReference>
<dbReference type="InterPro" id="IPR016039">
    <property type="entry name" value="Thiolase-like"/>
</dbReference>
<dbReference type="SMART" id="SM00825">
    <property type="entry name" value="PKS_KS"/>
    <property type="match status" value="1"/>
</dbReference>
<dbReference type="SUPFAM" id="SSF53901">
    <property type="entry name" value="Thiolase-like"/>
    <property type="match status" value="1"/>
</dbReference>
<dbReference type="Pfam" id="PF02801">
    <property type="entry name" value="Ketoacyl-synt_C"/>
    <property type="match status" value="1"/>
</dbReference>
<protein>
    <recommendedName>
        <fullName evidence="5">Ketosynthase family 3 (KS3) domain-containing protein</fullName>
    </recommendedName>
</protein>
<sequence>MATNGCVNGASSDMNGTSNNAVDSPQCDSTCFSGPVAIVGMAMRLPGNVTTADAFWSLLLQKKSTRCPIPPSRYSTSGFFSSQPKTGTVSAEEGYFLADTDLQCLDTSFFSMSRAEVELLDPQQRQLLEVVWECLENAGETGWRGKEIACFVGVFGEDWQDLHSKDVQEGGMYRVTGIGDFVLANRISYEYDFKGASMTIKTGCSSAMISLHMACRALQNGDCTSAIVGGTNLIMTPTMTIAMDDQHILSRTGSCKSFDAAADGYARGEAINAIYLKRLDDAIRDGDPIRAVIRGTSTNCDGKTPGIVHPSSESHEALIRRAYKAAGLRDIAKTAYVECHGTGTTIGDPLEAQAIANVFGENGVYIGSAKPNFGHSEGASGITSIIKATLALENKIIPPNINFSTPNPKSKRFASTSRVQQGV</sequence>
<reference evidence="6" key="1">
    <citation type="submission" date="2021-03" db="EMBL/GenBank/DDBJ databases">
        <title>Comparative genomics and phylogenomic investigation of the class Geoglossomycetes provide insights into ecological specialization and systematics.</title>
        <authorList>
            <person name="Melie T."/>
            <person name="Pirro S."/>
            <person name="Miller A.N."/>
            <person name="Quandt A."/>
        </authorList>
    </citation>
    <scope>NUCLEOTIDE SEQUENCE</scope>
    <source>
        <strain evidence="6">CAQ_001_2017</strain>
    </source>
</reference>
<dbReference type="InterPro" id="IPR014031">
    <property type="entry name" value="Ketoacyl_synth_C"/>
</dbReference>